<comment type="caution">
    <text evidence="1">The sequence shown here is derived from an EMBL/GenBank/DDBJ whole genome shotgun (WGS) entry which is preliminary data.</text>
</comment>
<reference evidence="1 2" key="2">
    <citation type="journal article" date="2017" name="Front. Plant Sci.">
        <title>Gene Classification and Mining of Molecular Markers Useful in Red Clover (Trifolium pratense) Breeding.</title>
        <authorList>
            <person name="Istvanek J."/>
            <person name="Dluhosova J."/>
            <person name="Dluhos P."/>
            <person name="Patkova L."/>
            <person name="Nedelnik J."/>
            <person name="Repkova J."/>
        </authorList>
    </citation>
    <scope>NUCLEOTIDE SEQUENCE [LARGE SCALE GENOMIC DNA]</scope>
    <source>
        <strain evidence="2">cv. Tatra</strain>
        <tissue evidence="1">Young leaves</tissue>
    </source>
</reference>
<accession>A0A2K3NJV3</accession>
<evidence type="ECO:0000313" key="1">
    <source>
        <dbReference type="EMBL" id="PNY03314.1"/>
    </source>
</evidence>
<dbReference type="Proteomes" id="UP000236291">
    <property type="component" value="Unassembled WGS sequence"/>
</dbReference>
<evidence type="ECO:0000313" key="2">
    <source>
        <dbReference type="Proteomes" id="UP000236291"/>
    </source>
</evidence>
<proteinExistence type="predicted"/>
<organism evidence="1 2">
    <name type="scientific">Trifolium pratense</name>
    <name type="common">Red clover</name>
    <dbReference type="NCBI Taxonomy" id="57577"/>
    <lineage>
        <taxon>Eukaryota</taxon>
        <taxon>Viridiplantae</taxon>
        <taxon>Streptophyta</taxon>
        <taxon>Embryophyta</taxon>
        <taxon>Tracheophyta</taxon>
        <taxon>Spermatophyta</taxon>
        <taxon>Magnoliopsida</taxon>
        <taxon>eudicotyledons</taxon>
        <taxon>Gunneridae</taxon>
        <taxon>Pentapetalae</taxon>
        <taxon>rosids</taxon>
        <taxon>fabids</taxon>
        <taxon>Fabales</taxon>
        <taxon>Fabaceae</taxon>
        <taxon>Papilionoideae</taxon>
        <taxon>50 kb inversion clade</taxon>
        <taxon>NPAAA clade</taxon>
        <taxon>Hologalegina</taxon>
        <taxon>IRL clade</taxon>
        <taxon>Trifolieae</taxon>
        <taxon>Trifolium</taxon>
    </lineage>
</organism>
<protein>
    <submittedName>
        <fullName evidence="1">Uncharacterized protein</fullName>
    </submittedName>
</protein>
<reference evidence="1 2" key="1">
    <citation type="journal article" date="2014" name="Am. J. Bot.">
        <title>Genome assembly and annotation for red clover (Trifolium pratense; Fabaceae).</title>
        <authorList>
            <person name="Istvanek J."/>
            <person name="Jaros M."/>
            <person name="Krenek A."/>
            <person name="Repkova J."/>
        </authorList>
    </citation>
    <scope>NUCLEOTIDE SEQUENCE [LARGE SCALE GENOMIC DNA]</scope>
    <source>
        <strain evidence="2">cv. Tatra</strain>
        <tissue evidence="1">Young leaves</tissue>
    </source>
</reference>
<name>A0A2K3NJV3_TRIPR</name>
<dbReference type="AlphaFoldDB" id="A0A2K3NJV3"/>
<gene>
    <name evidence="1" type="ORF">L195_g026641</name>
</gene>
<sequence>VEKAGNVTSCAAELMGRFKDHILKNCASSGRETLEFHRSREGGFDDESLAKNLSFFSSKRWRTLQWVEDDEATTKAAGSKDTADNNGGCWLEMIVDTPKKRNMEEGSFKTLRTEERIMA</sequence>
<feature type="non-terminal residue" evidence="1">
    <location>
        <position position="1"/>
    </location>
</feature>
<dbReference type="EMBL" id="ASHM01022479">
    <property type="protein sequence ID" value="PNY03314.1"/>
    <property type="molecule type" value="Genomic_DNA"/>
</dbReference>